<dbReference type="PANTHER" id="PTHR35007">
    <property type="entry name" value="INTEGRAL MEMBRANE PROTEIN-RELATED"/>
    <property type="match status" value="1"/>
</dbReference>
<dbReference type="Proteomes" id="UP000286716">
    <property type="component" value="Unassembled WGS sequence"/>
</dbReference>
<dbReference type="OrthoDB" id="5243396at2"/>
<dbReference type="EMBL" id="QHHU01000093">
    <property type="protein sequence ID" value="RSM36020.1"/>
    <property type="molecule type" value="Genomic_DNA"/>
</dbReference>
<protein>
    <submittedName>
        <fullName evidence="2">Type II secretion system protein</fullName>
    </submittedName>
</protein>
<evidence type="ECO:0000313" key="2">
    <source>
        <dbReference type="EMBL" id="RSM36020.1"/>
    </source>
</evidence>
<name>A0A428VYX4_AMYBA</name>
<dbReference type="PANTHER" id="PTHR35007:SF3">
    <property type="entry name" value="POSSIBLE CONSERVED ALANINE RICH MEMBRANE PROTEIN"/>
    <property type="match status" value="1"/>
</dbReference>
<evidence type="ECO:0000313" key="3">
    <source>
        <dbReference type="Proteomes" id="UP000286716"/>
    </source>
</evidence>
<reference evidence="2 3" key="1">
    <citation type="submission" date="2018-05" db="EMBL/GenBank/DDBJ databases">
        <title>Evolution of GPA BGCs.</title>
        <authorList>
            <person name="Waglechner N."/>
            <person name="Wright G.D."/>
        </authorList>
    </citation>
    <scope>NUCLEOTIDE SEQUENCE [LARGE SCALE GENOMIC DNA]</scope>
    <source>
        <strain evidence="2 3">DSM 5908</strain>
    </source>
</reference>
<dbReference type="AlphaFoldDB" id="A0A428VYX4"/>
<accession>A0A428VYX4</accession>
<keyword evidence="1" id="KW-0812">Transmembrane</keyword>
<feature type="transmembrane region" description="Helical" evidence="1">
    <location>
        <begin position="248"/>
        <end position="268"/>
    </location>
</feature>
<feature type="transmembrane region" description="Helical" evidence="1">
    <location>
        <begin position="218"/>
        <end position="236"/>
    </location>
</feature>
<keyword evidence="1" id="KW-1133">Transmembrane helix</keyword>
<dbReference type="RefSeq" id="WP_020646620.1">
    <property type="nucleotide sequence ID" value="NZ_QHHU01000093.1"/>
</dbReference>
<evidence type="ECO:0000256" key="1">
    <source>
        <dbReference type="SAM" id="Phobius"/>
    </source>
</evidence>
<keyword evidence="3" id="KW-1185">Reference proteome</keyword>
<keyword evidence="1" id="KW-0472">Membrane</keyword>
<comment type="caution">
    <text evidence="2">The sequence shown here is derived from an EMBL/GenBank/DDBJ whole genome shotgun (WGS) entry which is preliminary data.</text>
</comment>
<proteinExistence type="predicted"/>
<organism evidence="2 3">
    <name type="scientific">Amycolatopsis balhimycina DSM 5908</name>
    <dbReference type="NCBI Taxonomy" id="1081091"/>
    <lineage>
        <taxon>Bacteria</taxon>
        <taxon>Bacillati</taxon>
        <taxon>Actinomycetota</taxon>
        <taxon>Actinomycetes</taxon>
        <taxon>Pseudonocardiales</taxon>
        <taxon>Pseudonocardiaceae</taxon>
        <taxon>Amycolatopsis</taxon>
    </lineage>
</organism>
<sequence>MTEFVLTLAGAGVGLGLTLAVLGIHGLEPNDVPAFRRGRRFLAWWSTRRRSSARWAAASGAGALVWLVSGWPVAGLAIATAGVFLPWLFGAGKVATDRIERLEALEDWLRRLADVLRAGNAGLVGALQGSAHDAPLAISPEVTTLGQRLRSWDVADALLQFADDLDDQIGDAAAAGLCVAHRQGTGTAELLTTLARQIAADVAARRDAEAERARRRSAARILLGLWAVMFVGFAVFGSDSYTSVYCSVGGQLVLAGVLGVVGVAVVWLRRLGVEPPAARFLCRERP</sequence>
<feature type="transmembrane region" description="Helical" evidence="1">
    <location>
        <begin position="64"/>
        <end position="89"/>
    </location>
</feature>
<gene>
    <name evidence="2" type="ORF">DMA12_41815</name>
</gene>